<evidence type="ECO:0000256" key="6">
    <source>
        <dbReference type="SAM" id="Phobius"/>
    </source>
</evidence>
<sequence>MEPAAQQQTGEKLIRILAFTLVISVMSATMFNIVLPEIREEFGLSFAQVSWVSSAFLLIYAIGTVIYGKLADSYKLKDLLTFGLVFFAFGSAVGLIAQDYWMVLLGRILQAVGAAVIPATAGIIPVRYFPPETRGRALGISMTGLAIGSAIGPAIAALIVSVVHWRWLFCMPLFTLIALPYYRKYLNEERGKTGSIDWVGGGLLAGTVALLLLAITNEAWLPAVGCLLLFVLFVTRIRTAKEPFIKSGLFRSKGYSLGLAVAFLSTGIGYSLAFLSPQLLTQVHRLAPGWVGLAMVPAAVMTAILGRKAGKLADKKGNPFLFYSASSMLLLCFILLSSFAGISPGLIALFLIFGNVGQSFMYIALSNAISRSLPKEQVGVGMGLLAMLNFISGAVSASIYSKTVDQGAHSNWNPANSVPEASVFGNIYFILAITHVCILLFYYYQFGRSARLKPISEQA</sequence>
<feature type="transmembrane region" description="Helical" evidence="6">
    <location>
        <begin position="165"/>
        <end position="182"/>
    </location>
</feature>
<dbReference type="EMBL" id="CP051680">
    <property type="protein sequence ID" value="QJD86482.1"/>
    <property type="molecule type" value="Genomic_DNA"/>
</dbReference>
<feature type="transmembrane region" description="Helical" evidence="6">
    <location>
        <begin position="104"/>
        <end position="126"/>
    </location>
</feature>
<dbReference type="CDD" id="cd17321">
    <property type="entry name" value="MFS_MMR_MDR_like"/>
    <property type="match status" value="1"/>
</dbReference>
<dbReference type="PROSITE" id="PS50850">
    <property type="entry name" value="MFS"/>
    <property type="match status" value="1"/>
</dbReference>
<comment type="subcellular location">
    <subcellularLocation>
        <location evidence="1">Cell membrane</location>
        <topology evidence="1">Multi-pass membrane protein</topology>
    </subcellularLocation>
</comment>
<dbReference type="Proteomes" id="UP000502248">
    <property type="component" value="Chromosome"/>
</dbReference>
<dbReference type="KEGG" id="cheb:HH215_27170"/>
<evidence type="ECO:0000256" key="1">
    <source>
        <dbReference type="ARBA" id="ARBA00004651"/>
    </source>
</evidence>
<keyword evidence="3 6" id="KW-0812">Transmembrane</keyword>
<feature type="transmembrane region" description="Helical" evidence="6">
    <location>
        <begin position="255"/>
        <end position="275"/>
    </location>
</feature>
<accession>A0A7Z2ZPZ2</accession>
<evidence type="ECO:0000313" key="8">
    <source>
        <dbReference type="EMBL" id="QJD86482.1"/>
    </source>
</evidence>
<keyword evidence="2" id="KW-0813">Transport</keyword>
<feature type="transmembrane region" description="Helical" evidence="6">
    <location>
        <begin position="219"/>
        <end position="235"/>
    </location>
</feature>
<dbReference type="PRINTS" id="PR01036">
    <property type="entry name" value="TCRTETB"/>
</dbReference>
<dbReference type="GO" id="GO:0022857">
    <property type="term" value="F:transmembrane transporter activity"/>
    <property type="evidence" value="ECO:0007669"/>
    <property type="project" value="InterPro"/>
</dbReference>
<feature type="transmembrane region" description="Helical" evidence="6">
    <location>
        <begin position="79"/>
        <end position="98"/>
    </location>
</feature>
<dbReference type="RefSeq" id="WP_169282731.1">
    <property type="nucleotide sequence ID" value="NZ_CP051680.1"/>
</dbReference>
<name>A0A7Z2ZPZ2_9BACL</name>
<dbReference type="Pfam" id="PF07690">
    <property type="entry name" value="MFS_1"/>
    <property type="match status" value="1"/>
</dbReference>
<dbReference type="InterPro" id="IPR011701">
    <property type="entry name" value="MFS"/>
</dbReference>
<feature type="transmembrane region" description="Helical" evidence="6">
    <location>
        <begin position="194"/>
        <end position="213"/>
    </location>
</feature>
<feature type="transmembrane region" description="Helical" evidence="6">
    <location>
        <begin position="46"/>
        <end position="67"/>
    </location>
</feature>
<dbReference type="InterPro" id="IPR036259">
    <property type="entry name" value="MFS_trans_sf"/>
</dbReference>
<feature type="transmembrane region" description="Helical" evidence="6">
    <location>
        <begin position="346"/>
        <end position="365"/>
    </location>
</feature>
<dbReference type="PANTHER" id="PTHR42718">
    <property type="entry name" value="MAJOR FACILITATOR SUPERFAMILY MULTIDRUG TRANSPORTER MFSC"/>
    <property type="match status" value="1"/>
</dbReference>
<evidence type="ECO:0000256" key="4">
    <source>
        <dbReference type="ARBA" id="ARBA00022989"/>
    </source>
</evidence>
<gene>
    <name evidence="8" type="ORF">HH215_27170</name>
</gene>
<feature type="transmembrane region" description="Helical" evidence="6">
    <location>
        <begin position="318"/>
        <end position="340"/>
    </location>
</feature>
<keyword evidence="4 6" id="KW-1133">Transmembrane helix</keyword>
<feature type="transmembrane region" description="Helical" evidence="6">
    <location>
        <begin position="377"/>
        <end position="401"/>
    </location>
</feature>
<feature type="domain" description="Major facilitator superfamily (MFS) profile" evidence="7">
    <location>
        <begin position="13"/>
        <end position="450"/>
    </location>
</feature>
<evidence type="ECO:0000256" key="5">
    <source>
        <dbReference type="ARBA" id="ARBA00023136"/>
    </source>
</evidence>
<protein>
    <submittedName>
        <fullName evidence="8">MFS transporter</fullName>
    </submittedName>
</protein>
<dbReference type="SUPFAM" id="SSF103473">
    <property type="entry name" value="MFS general substrate transporter"/>
    <property type="match status" value="1"/>
</dbReference>
<proteinExistence type="predicted"/>
<dbReference type="AlphaFoldDB" id="A0A7Z2ZPZ2"/>
<dbReference type="InterPro" id="IPR020846">
    <property type="entry name" value="MFS_dom"/>
</dbReference>
<dbReference type="PANTHER" id="PTHR42718:SF9">
    <property type="entry name" value="MAJOR FACILITATOR SUPERFAMILY MULTIDRUG TRANSPORTER MFSC"/>
    <property type="match status" value="1"/>
</dbReference>
<evidence type="ECO:0000313" key="9">
    <source>
        <dbReference type="Proteomes" id="UP000502248"/>
    </source>
</evidence>
<keyword evidence="5 6" id="KW-0472">Membrane</keyword>
<feature type="transmembrane region" description="Helical" evidence="6">
    <location>
        <begin position="12"/>
        <end position="34"/>
    </location>
</feature>
<dbReference type="Gene3D" id="1.20.1720.10">
    <property type="entry name" value="Multidrug resistance protein D"/>
    <property type="match status" value="1"/>
</dbReference>
<feature type="transmembrane region" description="Helical" evidence="6">
    <location>
        <begin position="287"/>
        <end position="306"/>
    </location>
</feature>
<evidence type="ECO:0000259" key="7">
    <source>
        <dbReference type="PROSITE" id="PS50850"/>
    </source>
</evidence>
<reference evidence="8 9" key="1">
    <citation type="submission" date="2020-04" db="EMBL/GenBank/DDBJ databases">
        <title>Genome sequencing of novel species.</title>
        <authorList>
            <person name="Heo J."/>
            <person name="Kim S.-J."/>
            <person name="Kim J.-S."/>
            <person name="Hong S.-B."/>
            <person name="Kwon S.-W."/>
        </authorList>
    </citation>
    <scope>NUCLEOTIDE SEQUENCE [LARGE SCALE GENOMIC DNA]</scope>
    <source>
        <strain evidence="8 9">MFER-1</strain>
    </source>
</reference>
<feature type="transmembrane region" description="Helical" evidence="6">
    <location>
        <begin position="138"/>
        <end position="159"/>
    </location>
</feature>
<evidence type="ECO:0000256" key="2">
    <source>
        <dbReference type="ARBA" id="ARBA00022448"/>
    </source>
</evidence>
<feature type="transmembrane region" description="Helical" evidence="6">
    <location>
        <begin position="421"/>
        <end position="444"/>
    </location>
</feature>
<evidence type="ECO:0000256" key="3">
    <source>
        <dbReference type="ARBA" id="ARBA00022692"/>
    </source>
</evidence>
<dbReference type="Gene3D" id="1.20.1250.20">
    <property type="entry name" value="MFS general substrate transporter like domains"/>
    <property type="match status" value="1"/>
</dbReference>
<dbReference type="GO" id="GO:0005886">
    <property type="term" value="C:plasma membrane"/>
    <property type="evidence" value="ECO:0007669"/>
    <property type="project" value="UniProtKB-SubCell"/>
</dbReference>
<keyword evidence="9" id="KW-1185">Reference proteome</keyword>
<organism evidence="8 9">
    <name type="scientific">Cohnella herbarum</name>
    <dbReference type="NCBI Taxonomy" id="2728023"/>
    <lineage>
        <taxon>Bacteria</taxon>
        <taxon>Bacillati</taxon>
        <taxon>Bacillota</taxon>
        <taxon>Bacilli</taxon>
        <taxon>Bacillales</taxon>
        <taxon>Paenibacillaceae</taxon>
        <taxon>Cohnella</taxon>
    </lineage>
</organism>